<sequence length="79" mass="8526">MGRSDKTLRSNVDDGATRRSVSTGTCKGGGLIIEFDGTRLFTKRAIDDNTNIPSTGRPLTQILKNHCISVAFQTSVQKA</sequence>
<feature type="compositionally biased region" description="Basic and acidic residues" evidence="1">
    <location>
        <begin position="1"/>
        <end position="17"/>
    </location>
</feature>
<evidence type="ECO:0000313" key="2">
    <source>
        <dbReference type="EMBL" id="PLW19252.1"/>
    </source>
</evidence>
<evidence type="ECO:0000256" key="1">
    <source>
        <dbReference type="SAM" id="MobiDB-lite"/>
    </source>
</evidence>
<accession>A0A2N5T192</accession>
<keyword evidence="3" id="KW-1185">Reference proteome</keyword>
<dbReference type="AlphaFoldDB" id="A0A2N5T192"/>
<dbReference type="Proteomes" id="UP000235388">
    <property type="component" value="Unassembled WGS sequence"/>
</dbReference>
<reference evidence="2 3" key="1">
    <citation type="submission" date="2017-11" db="EMBL/GenBank/DDBJ databases">
        <title>De novo assembly and phasing of dikaryotic genomes from two isolates of Puccinia coronata f. sp. avenae, the causal agent of oat crown rust.</title>
        <authorList>
            <person name="Miller M.E."/>
            <person name="Zhang Y."/>
            <person name="Omidvar V."/>
            <person name="Sperschneider J."/>
            <person name="Schwessinger B."/>
            <person name="Raley C."/>
            <person name="Palmer J.M."/>
            <person name="Garnica D."/>
            <person name="Upadhyaya N."/>
            <person name="Rathjen J."/>
            <person name="Taylor J.M."/>
            <person name="Park R.F."/>
            <person name="Dodds P.N."/>
            <person name="Hirsch C.D."/>
            <person name="Kianian S.F."/>
            <person name="Figueroa M."/>
        </authorList>
    </citation>
    <scope>NUCLEOTIDE SEQUENCE [LARGE SCALE GENOMIC DNA]</scope>
    <source>
        <strain evidence="2">12NC29</strain>
    </source>
</reference>
<feature type="region of interest" description="Disordered" evidence="1">
    <location>
        <begin position="1"/>
        <end position="22"/>
    </location>
</feature>
<protein>
    <submittedName>
        <fullName evidence="2">Uncharacterized protein</fullName>
    </submittedName>
</protein>
<comment type="caution">
    <text evidence="2">The sequence shown here is derived from an EMBL/GenBank/DDBJ whole genome shotgun (WGS) entry which is preliminary data.</text>
</comment>
<gene>
    <name evidence="2" type="ORF">PCANC_20043</name>
</gene>
<organism evidence="2 3">
    <name type="scientific">Puccinia coronata f. sp. avenae</name>
    <dbReference type="NCBI Taxonomy" id="200324"/>
    <lineage>
        <taxon>Eukaryota</taxon>
        <taxon>Fungi</taxon>
        <taxon>Dikarya</taxon>
        <taxon>Basidiomycota</taxon>
        <taxon>Pucciniomycotina</taxon>
        <taxon>Pucciniomycetes</taxon>
        <taxon>Pucciniales</taxon>
        <taxon>Pucciniaceae</taxon>
        <taxon>Puccinia</taxon>
    </lineage>
</organism>
<dbReference type="EMBL" id="PGCJ01000816">
    <property type="protein sequence ID" value="PLW19252.1"/>
    <property type="molecule type" value="Genomic_DNA"/>
</dbReference>
<proteinExistence type="predicted"/>
<name>A0A2N5T192_9BASI</name>
<evidence type="ECO:0000313" key="3">
    <source>
        <dbReference type="Proteomes" id="UP000235388"/>
    </source>
</evidence>